<dbReference type="PANTHER" id="PTHR13026">
    <property type="entry name" value="NNP-1 PROTEIN NOVEL NUCLEAR PROTEIN 1 NOP52"/>
    <property type="match status" value="1"/>
</dbReference>
<evidence type="ECO:0000313" key="6">
    <source>
        <dbReference type="EMBL" id="CAL0325539.1"/>
    </source>
</evidence>
<proteinExistence type="inferred from homology"/>
<organism evidence="6 7">
    <name type="scientific">Lupinus luteus</name>
    <name type="common">European yellow lupine</name>
    <dbReference type="NCBI Taxonomy" id="3873"/>
    <lineage>
        <taxon>Eukaryota</taxon>
        <taxon>Viridiplantae</taxon>
        <taxon>Streptophyta</taxon>
        <taxon>Embryophyta</taxon>
        <taxon>Tracheophyta</taxon>
        <taxon>Spermatophyta</taxon>
        <taxon>Magnoliopsida</taxon>
        <taxon>eudicotyledons</taxon>
        <taxon>Gunneridae</taxon>
        <taxon>Pentapetalae</taxon>
        <taxon>rosids</taxon>
        <taxon>fabids</taxon>
        <taxon>Fabales</taxon>
        <taxon>Fabaceae</taxon>
        <taxon>Papilionoideae</taxon>
        <taxon>50 kb inversion clade</taxon>
        <taxon>genistoids sensu lato</taxon>
        <taxon>core genistoids</taxon>
        <taxon>Genisteae</taxon>
        <taxon>Lupinus</taxon>
    </lineage>
</organism>
<evidence type="ECO:0000313" key="7">
    <source>
        <dbReference type="Proteomes" id="UP001497480"/>
    </source>
</evidence>
<feature type="region of interest" description="Disordered" evidence="5">
    <location>
        <begin position="343"/>
        <end position="378"/>
    </location>
</feature>
<reference evidence="6 7" key="1">
    <citation type="submission" date="2024-03" db="EMBL/GenBank/DDBJ databases">
        <authorList>
            <person name="Martinez-Hernandez J."/>
        </authorList>
    </citation>
    <scope>NUCLEOTIDE SEQUENCE [LARGE SCALE GENOMIC DNA]</scope>
</reference>
<dbReference type="Pfam" id="PF05997">
    <property type="entry name" value="Nop52"/>
    <property type="match status" value="1"/>
</dbReference>
<comment type="subcellular location">
    <subcellularLocation>
        <location evidence="1">Nucleus</location>
    </subcellularLocation>
</comment>
<evidence type="ECO:0000256" key="4">
    <source>
        <dbReference type="ARBA" id="ARBA00023242"/>
    </source>
</evidence>
<evidence type="ECO:0000256" key="5">
    <source>
        <dbReference type="SAM" id="MobiDB-lite"/>
    </source>
</evidence>
<comment type="similarity">
    <text evidence="2">Belongs to the RRP1 family.</text>
</comment>
<dbReference type="Proteomes" id="UP001497480">
    <property type="component" value="Unassembled WGS sequence"/>
</dbReference>
<dbReference type="PANTHER" id="PTHR13026:SF0">
    <property type="entry name" value="RIBOSOMAL RNA PROCESSING 1B"/>
    <property type="match status" value="1"/>
</dbReference>
<comment type="caution">
    <text evidence="6">The sequence shown here is derived from an EMBL/GenBank/DDBJ whole genome shotgun (WGS) entry which is preliminary data.</text>
</comment>
<gene>
    <name evidence="6" type="ORF">LLUT_LOCUS26599</name>
</gene>
<name>A0AAV1XXA1_LUPLU</name>
<evidence type="ECO:0000256" key="1">
    <source>
        <dbReference type="ARBA" id="ARBA00004123"/>
    </source>
</evidence>
<protein>
    <recommendedName>
        <fullName evidence="8">Ribosomal RNA processing protein 1 homolog</fullName>
    </recommendedName>
</protein>
<evidence type="ECO:0000256" key="2">
    <source>
        <dbReference type="ARBA" id="ARBA00006374"/>
    </source>
</evidence>
<sequence length="545" mass="60079">MENQLQVGGLLIKRLACCNNSTREKALRILLKSWLPSLSNTIPDEDIKKLWKGLFYCVWHADKSLVQSQLVHRLSSLLLTLHLPFSIQYFSTFLLTMRREWSGIDGPRLDKFYLLIRGFVSKFFSFLKKNSWDLDLVNRFMGVLDENTFSVKDKFLQGNGVNYHIASVFVEELRPFLPLNSKVLEVVFKPFIDVMGKVDDRVLLGKIKIGMFDVLLRMGKRLMEVKRSGGVVDSADEVVVLGTIAIVIGFSGKFFEMGSSPDCLQGNRKVLFGLHEEFLKLEKDASCSGFEFSIPDTVVDQDDIEKPILVPIANQTEVSVAEGPEVAASGTLLRKCKQVKKDSVDNGKSSKKNKKTLAVDDNGNIATEKGGNSNDEHFNNHEAAISLSEAAISNLQKQFEIVAAEAGLEDGVASACDATPTTTVSKKRKRAKNLSGKTNRGSGSNGGDAEDSAVAKSGEKSAKKVKFSMKNNLVWKPQSPLPPQSLRLPPSATPRGSALKKGVPPGPIREMLPATKKPKLKKARKVIKGLVPAVKRPRKLKSRSP</sequence>
<dbReference type="GO" id="GO:0005634">
    <property type="term" value="C:nucleus"/>
    <property type="evidence" value="ECO:0007669"/>
    <property type="project" value="UniProtKB-SubCell"/>
</dbReference>
<keyword evidence="4" id="KW-0539">Nucleus</keyword>
<dbReference type="GO" id="GO:0030688">
    <property type="term" value="C:preribosome, small subunit precursor"/>
    <property type="evidence" value="ECO:0007669"/>
    <property type="project" value="InterPro"/>
</dbReference>
<evidence type="ECO:0000256" key="3">
    <source>
        <dbReference type="ARBA" id="ARBA00022552"/>
    </source>
</evidence>
<accession>A0AAV1XXA1</accession>
<dbReference type="GO" id="GO:0006364">
    <property type="term" value="P:rRNA processing"/>
    <property type="evidence" value="ECO:0007669"/>
    <property type="project" value="UniProtKB-KW"/>
</dbReference>
<dbReference type="EMBL" id="CAXHTB010000018">
    <property type="protein sequence ID" value="CAL0325539.1"/>
    <property type="molecule type" value="Genomic_DNA"/>
</dbReference>
<dbReference type="InterPro" id="IPR010301">
    <property type="entry name" value="RRP1"/>
</dbReference>
<feature type="region of interest" description="Disordered" evidence="5">
    <location>
        <begin position="474"/>
        <end position="524"/>
    </location>
</feature>
<keyword evidence="7" id="KW-1185">Reference proteome</keyword>
<dbReference type="AlphaFoldDB" id="A0AAV1XXA1"/>
<keyword evidence="3" id="KW-0698">rRNA processing</keyword>
<evidence type="ECO:0008006" key="8">
    <source>
        <dbReference type="Google" id="ProtNLM"/>
    </source>
</evidence>
<feature type="region of interest" description="Disordered" evidence="5">
    <location>
        <begin position="417"/>
        <end position="457"/>
    </location>
</feature>